<feature type="region of interest" description="Disordered" evidence="1">
    <location>
        <begin position="1"/>
        <end position="21"/>
    </location>
</feature>
<organism evidence="2">
    <name type="scientific">Arundo donax</name>
    <name type="common">Giant reed</name>
    <name type="synonym">Donax arundinaceus</name>
    <dbReference type="NCBI Taxonomy" id="35708"/>
    <lineage>
        <taxon>Eukaryota</taxon>
        <taxon>Viridiplantae</taxon>
        <taxon>Streptophyta</taxon>
        <taxon>Embryophyta</taxon>
        <taxon>Tracheophyta</taxon>
        <taxon>Spermatophyta</taxon>
        <taxon>Magnoliopsida</taxon>
        <taxon>Liliopsida</taxon>
        <taxon>Poales</taxon>
        <taxon>Poaceae</taxon>
        <taxon>PACMAD clade</taxon>
        <taxon>Arundinoideae</taxon>
        <taxon>Arundineae</taxon>
        <taxon>Arundo</taxon>
    </lineage>
</organism>
<accession>A0A0A9ABR0</accession>
<evidence type="ECO:0000313" key="2">
    <source>
        <dbReference type="EMBL" id="JAD47378.1"/>
    </source>
</evidence>
<proteinExistence type="predicted"/>
<protein>
    <submittedName>
        <fullName evidence="2">Uncharacterized protein</fullName>
    </submittedName>
</protein>
<evidence type="ECO:0000256" key="1">
    <source>
        <dbReference type="SAM" id="MobiDB-lite"/>
    </source>
</evidence>
<name>A0A0A9ABR0_ARUDO</name>
<dbReference type="AlphaFoldDB" id="A0A0A9ABR0"/>
<sequence length="21" mass="2492">MRSPEPSRRSSPRFRVSATWT</sequence>
<reference evidence="2" key="2">
    <citation type="journal article" date="2015" name="Data Brief">
        <title>Shoot transcriptome of the giant reed, Arundo donax.</title>
        <authorList>
            <person name="Barrero R.A."/>
            <person name="Guerrero F.D."/>
            <person name="Moolhuijzen P."/>
            <person name="Goolsby J.A."/>
            <person name="Tidwell J."/>
            <person name="Bellgard S.E."/>
            <person name="Bellgard M.I."/>
        </authorList>
    </citation>
    <scope>NUCLEOTIDE SEQUENCE</scope>
    <source>
        <tissue evidence="2">Shoot tissue taken approximately 20 cm above the soil surface</tissue>
    </source>
</reference>
<reference evidence="2" key="1">
    <citation type="submission" date="2014-09" db="EMBL/GenBank/DDBJ databases">
        <authorList>
            <person name="Magalhaes I.L.F."/>
            <person name="Oliveira U."/>
            <person name="Santos F.R."/>
            <person name="Vidigal T.H.D.A."/>
            <person name="Brescovit A.D."/>
            <person name="Santos A.J."/>
        </authorList>
    </citation>
    <scope>NUCLEOTIDE SEQUENCE</scope>
    <source>
        <tissue evidence="2">Shoot tissue taken approximately 20 cm above the soil surface</tissue>
    </source>
</reference>
<dbReference type="EMBL" id="GBRH01250517">
    <property type="protein sequence ID" value="JAD47378.1"/>
    <property type="molecule type" value="Transcribed_RNA"/>
</dbReference>